<dbReference type="KEGG" id="ipu:108273159"/>
<keyword evidence="4" id="KW-1185">Reference proteome</keyword>
<feature type="domain" description="ENPP1-3/EXOG-like endonuclease/phosphodiesterase" evidence="2">
    <location>
        <begin position="64"/>
        <end position="302"/>
    </location>
</feature>
<dbReference type="RefSeq" id="XP_053540147.1">
    <property type="nucleotide sequence ID" value="XM_053684172.1"/>
</dbReference>
<dbReference type="AlphaFoldDB" id="A0A979F4Y4"/>
<evidence type="ECO:0000313" key="6">
    <source>
        <dbReference type="RefSeq" id="XP_053540147.1"/>
    </source>
</evidence>
<dbReference type="SUPFAM" id="SSF54060">
    <property type="entry name" value="His-Me finger endonucleases"/>
    <property type="match status" value="1"/>
</dbReference>
<dbReference type="RefSeq" id="XP_047015037.2">
    <property type="nucleotide sequence ID" value="XM_047159081.2"/>
</dbReference>
<dbReference type="InterPro" id="IPR039015">
    <property type="entry name" value="ENDOD1"/>
</dbReference>
<dbReference type="InterPro" id="IPR020821">
    <property type="entry name" value="ENPP1-3/EXOG-like_nuc-like"/>
</dbReference>
<dbReference type="GO" id="GO:0046872">
    <property type="term" value="F:metal ion binding"/>
    <property type="evidence" value="ECO:0007669"/>
    <property type="project" value="InterPro"/>
</dbReference>
<dbReference type="Proteomes" id="UP000221080">
    <property type="component" value="Chromosome 12"/>
</dbReference>
<keyword evidence="5 6" id="KW-0378">Hydrolase</keyword>
<evidence type="ECO:0000256" key="1">
    <source>
        <dbReference type="SAM" id="SignalP"/>
    </source>
</evidence>
<dbReference type="InterPro" id="IPR044925">
    <property type="entry name" value="His-Me_finger_sf"/>
</dbReference>
<keyword evidence="1" id="KW-0732">Signal</keyword>
<evidence type="ECO:0000259" key="3">
    <source>
        <dbReference type="SMART" id="SM00892"/>
    </source>
</evidence>
<dbReference type="GO" id="GO:0003676">
    <property type="term" value="F:nucleic acid binding"/>
    <property type="evidence" value="ECO:0007669"/>
    <property type="project" value="InterPro"/>
</dbReference>
<dbReference type="GO" id="GO:0004519">
    <property type="term" value="F:endonuclease activity"/>
    <property type="evidence" value="ECO:0007669"/>
    <property type="project" value="UniProtKB-KW"/>
</dbReference>
<keyword evidence="5 6" id="KW-0540">Nuclease</keyword>
<dbReference type="InterPro" id="IPR001604">
    <property type="entry name" value="Endo_G_ENPP1-like_dom"/>
</dbReference>
<dbReference type="OrthoDB" id="69221at2759"/>
<dbReference type="SMART" id="SM00477">
    <property type="entry name" value="NUC"/>
    <property type="match status" value="1"/>
</dbReference>
<organism evidence="4 5">
    <name type="scientific">Ictalurus punctatus</name>
    <name type="common">Channel catfish</name>
    <name type="synonym">Silurus punctatus</name>
    <dbReference type="NCBI Taxonomy" id="7998"/>
    <lineage>
        <taxon>Eukaryota</taxon>
        <taxon>Metazoa</taxon>
        <taxon>Chordata</taxon>
        <taxon>Craniata</taxon>
        <taxon>Vertebrata</taxon>
        <taxon>Euteleostomi</taxon>
        <taxon>Actinopterygii</taxon>
        <taxon>Neopterygii</taxon>
        <taxon>Teleostei</taxon>
        <taxon>Ostariophysi</taxon>
        <taxon>Siluriformes</taxon>
        <taxon>Ictaluridae</taxon>
        <taxon>Ictalurus</taxon>
    </lineage>
</organism>
<dbReference type="Pfam" id="PF01223">
    <property type="entry name" value="Endonuclease_NS"/>
    <property type="match status" value="1"/>
</dbReference>
<gene>
    <name evidence="5 6" type="primary">LOC108273159</name>
</gene>
<dbReference type="GO" id="GO:0016787">
    <property type="term" value="F:hydrolase activity"/>
    <property type="evidence" value="ECO:0007669"/>
    <property type="project" value="InterPro"/>
</dbReference>
<dbReference type="Gene3D" id="3.40.570.10">
    <property type="entry name" value="Extracellular Endonuclease, subunit A"/>
    <property type="match status" value="1"/>
</dbReference>
<sequence length="321" mass="37206">MKLLALVLLLSAFSSLALSEVVKGFDRSRCSEFFIRSPNKKTIITPTVFKGHQFKQICQFWNSKYRFATLYDTERRIPVYSAYTFSGQKESMNLSLSKNIRNEEWKNEPQLENNKNSPDMKKISDAEMNEFVHQAVDRDYKESGKYTNIAYTRGHVFPRQYAADEDQADSTFTFTNVAPQTQHSNGKWAEQVETPMMKDIEKKCTENRTKKTAYIVTGVVPGNKWIAITRIEKNKPKTFDKGVNIPSYYWTAFCCDINKKERFSKAYLSRQNEPNNKTYELSEMSVDLLNEHLSTLYKQDFSVFGGLCKTSYRPSSFPLVL</sequence>
<dbReference type="SMART" id="SM00892">
    <property type="entry name" value="Endonuclease_NS"/>
    <property type="match status" value="1"/>
</dbReference>
<feature type="chain" id="PRO_5044697467" evidence="1">
    <location>
        <begin position="20"/>
        <end position="321"/>
    </location>
</feature>
<reference evidence="4" key="1">
    <citation type="journal article" date="2016" name="Nat. Commun.">
        <title>The channel catfish genome sequence provides insights into the evolution of scale formation in teleosts.</title>
        <authorList>
            <person name="Liu Z."/>
            <person name="Liu S."/>
            <person name="Yao J."/>
            <person name="Bao L."/>
            <person name="Zhang J."/>
            <person name="Li Y."/>
            <person name="Jiang C."/>
            <person name="Sun L."/>
            <person name="Wang R."/>
            <person name="Zhang Y."/>
            <person name="Zhou T."/>
            <person name="Zeng Q."/>
            <person name="Fu Q."/>
            <person name="Gao S."/>
            <person name="Li N."/>
            <person name="Koren S."/>
            <person name="Jiang Y."/>
            <person name="Zimin A."/>
            <person name="Xu P."/>
            <person name="Phillippy A.M."/>
            <person name="Geng X."/>
            <person name="Song L."/>
            <person name="Sun F."/>
            <person name="Li C."/>
            <person name="Wang X."/>
            <person name="Chen A."/>
            <person name="Jin Y."/>
            <person name="Yuan Z."/>
            <person name="Yang Y."/>
            <person name="Tan S."/>
            <person name="Peatman E."/>
            <person name="Lu J."/>
            <person name="Qin Z."/>
            <person name="Dunham R."/>
            <person name="Li Z."/>
            <person name="Sonstegard T."/>
            <person name="Feng J."/>
            <person name="Danzmann R.G."/>
            <person name="Schroeder S."/>
            <person name="Scheffler B."/>
            <person name="Duke M.V."/>
            <person name="Ballard L."/>
            <person name="Kucuktas H."/>
            <person name="Kaltenboeck L."/>
            <person name="Liu H."/>
            <person name="Armbruster J."/>
            <person name="Xie Y."/>
            <person name="Kirby M.L."/>
            <person name="Tian Y."/>
            <person name="Flanagan M.E."/>
            <person name="Mu W."/>
            <person name="Waldbieser G.C."/>
        </authorList>
    </citation>
    <scope>NUCLEOTIDE SEQUENCE [LARGE SCALE GENOMIC DNA]</scope>
    <source>
        <strain evidence="4">SDA103</strain>
    </source>
</reference>
<accession>A0A979F4Y4</accession>
<proteinExistence type="predicted"/>
<protein>
    <submittedName>
        <fullName evidence="5 6">Endonuclease domain-containing 1 protein</fullName>
    </submittedName>
</protein>
<evidence type="ECO:0000259" key="2">
    <source>
        <dbReference type="SMART" id="SM00477"/>
    </source>
</evidence>
<dbReference type="InterPro" id="IPR044929">
    <property type="entry name" value="DNA/RNA_non-sp_Endonuclease_sf"/>
</dbReference>
<reference evidence="5 6" key="2">
    <citation type="submission" date="2025-04" db="UniProtKB">
        <authorList>
            <consortium name="RefSeq"/>
        </authorList>
    </citation>
    <scope>IDENTIFICATION</scope>
    <source>
        <tissue evidence="5 6">Blood</tissue>
    </source>
</reference>
<feature type="signal peptide" evidence="1">
    <location>
        <begin position="1"/>
        <end position="19"/>
    </location>
</feature>
<name>A0A979F4Y4_ICTPU</name>
<keyword evidence="5 6" id="KW-0255">Endonuclease</keyword>
<dbReference type="GeneID" id="108273159"/>
<feature type="domain" description="DNA/RNA non-specific endonuclease/pyrophosphatase/phosphodiesterase" evidence="3">
    <location>
        <begin position="63"/>
        <end position="310"/>
    </location>
</feature>
<evidence type="ECO:0000313" key="5">
    <source>
        <dbReference type="RefSeq" id="XP_047015037.2"/>
    </source>
</evidence>
<dbReference type="PANTHER" id="PTHR21472">
    <property type="entry name" value="ENDONUCLEASE DOMAIN-CONTAINING 1 PROTEIN ENDOD1"/>
    <property type="match status" value="1"/>
</dbReference>
<evidence type="ECO:0000313" key="4">
    <source>
        <dbReference type="Proteomes" id="UP000221080"/>
    </source>
</evidence>
<dbReference type="PANTHER" id="PTHR21472:SF30">
    <property type="entry name" value="ENDONUCLEASE DOMAIN-CONTAINING 1 PROTEIN-RELATED"/>
    <property type="match status" value="1"/>
</dbReference>